<gene>
    <name evidence="2" type="primary">Aste57867_4514</name>
    <name evidence="1" type="ORF">As57867_004501</name>
    <name evidence="2" type="ORF">ASTE57867_4514</name>
</gene>
<dbReference type="EMBL" id="VJMH01001120">
    <property type="protein sequence ID" value="KAF0713106.1"/>
    <property type="molecule type" value="Genomic_DNA"/>
</dbReference>
<evidence type="ECO:0000313" key="3">
    <source>
        <dbReference type="Proteomes" id="UP000332933"/>
    </source>
</evidence>
<dbReference type="PANTHER" id="PTHR46586:SF3">
    <property type="entry name" value="ANKYRIN REPEAT-CONTAINING PROTEIN"/>
    <property type="match status" value="1"/>
</dbReference>
<reference evidence="2 3" key="1">
    <citation type="submission" date="2019-03" db="EMBL/GenBank/DDBJ databases">
        <authorList>
            <person name="Gaulin E."/>
            <person name="Dumas B."/>
        </authorList>
    </citation>
    <scope>NUCLEOTIDE SEQUENCE [LARGE SCALE GENOMIC DNA]</scope>
    <source>
        <strain evidence="2">CBS 568.67</strain>
    </source>
</reference>
<keyword evidence="3" id="KW-1185">Reference proteome</keyword>
<dbReference type="InterPro" id="IPR002110">
    <property type="entry name" value="Ankyrin_rpt"/>
</dbReference>
<proteinExistence type="predicted"/>
<dbReference type="InterPro" id="IPR036770">
    <property type="entry name" value="Ankyrin_rpt-contain_sf"/>
</dbReference>
<dbReference type="Proteomes" id="UP000332933">
    <property type="component" value="Unassembled WGS sequence"/>
</dbReference>
<accession>A0A485KBV7</accession>
<reference evidence="1" key="2">
    <citation type="submission" date="2019-06" db="EMBL/GenBank/DDBJ databases">
        <title>Genomics analysis of Aphanomyces spp. identifies a new class of oomycete effector associated with host adaptation.</title>
        <authorList>
            <person name="Gaulin E."/>
        </authorList>
    </citation>
    <scope>NUCLEOTIDE SEQUENCE</scope>
    <source>
        <strain evidence="1">CBS 578.67</strain>
    </source>
</reference>
<dbReference type="Pfam" id="PF13637">
    <property type="entry name" value="Ank_4"/>
    <property type="match status" value="2"/>
</dbReference>
<dbReference type="SUPFAM" id="SSF48403">
    <property type="entry name" value="Ankyrin repeat"/>
    <property type="match status" value="1"/>
</dbReference>
<organism evidence="2 3">
    <name type="scientific">Aphanomyces stellatus</name>
    <dbReference type="NCBI Taxonomy" id="120398"/>
    <lineage>
        <taxon>Eukaryota</taxon>
        <taxon>Sar</taxon>
        <taxon>Stramenopiles</taxon>
        <taxon>Oomycota</taxon>
        <taxon>Saprolegniomycetes</taxon>
        <taxon>Saprolegniales</taxon>
        <taxon>Verrucalvaceae</taxon>
        <taxon>Aphanomyces</taxon>
    </lineage>
</organism>
<dbReference type="InterPro" id="IPR052050">
    <property type="entry name" value="SecEffector_AnkRepeat"/>
</dbReference>
<dbReference type="Gene3D" id="1.25.40.20">
    <property type="entry name" value="Ankyrin repeat-containing domain"/>
    <property type="match status" value="1"/>
</dbReference>
<name>A0A485KBV7_9STRA</name>
<dbReference type="AlphaFoldDB" id="A0A485KBV7"/>
<dbReference type="PANTHER" id="PTHR46586">
    <property type="entry name" value="ANKYRIN REPEAT-CONTAINING PROTEIN"/>
    <property type="match status" value="1"/>
</dbReference>
<sequence length="308" mass="33961">MLPTQPAEASASVLANPNLVTTLTAFQGGIYPDMRPFLSLRGTFDAAAYCEGRRRDDWPALIAVGDCLATWLDHRSLADVPLLLTLLPFLRDMVAAVAIHQRCPFLAAAVDLALVHPSIISHGMHQACVGGNVSMLRLFYPHLGRPWTFHDEGSVLHGRSVHVLSYLSAHGVLFTSESMDRAALYNCLHIVMWLHTHRTEGCTTDAMDYAAQAGHLEVVQFLHTHRTEGCTTNAMDWAASHGHLEVVQFLHQHRLEGCTTNAMDGAAGNGHLEIVQFLHRHRTEGCTTHAMDDAPIDTKDAHRVKFSK</sequence>
<protein>
    <submittedName>
        <fullName evidence="2">Aste57867_4514 protein</fullName>
    </submittedName>
</protein>
<dbReference type="EMBL" id="CAADRA010001120">
    <property type="protein sequence ID" value="VFT81624.1"/>
    <property type="molecule type" value="Genomic_DNA"/>
</dbReference>
<evidence type="ECO:0000313" key="1">
    <source>
        <dbReference type="EMBL" id="KAF0713106.1"/>
    </source>
</evidence>
<evidence type="ECO:0000313" key="2">
    <source>
        <dbReference type="EMBL" id="VFT81624.1"/>
    </source>
</evidence>